<evidence type="ECO:0000313" key="6">
    <source>
        <dbReference type="Proteomes" id="UP000198868"/>
    </source>
</evidence>
<dbReference type="Proteomes" id="UP000199047">
    <property type="component" value="Unassembled WGS sequence"/>
</dbReference>
<dbReference type="AlphaFoldDB" id="A0AAN2QX30"/>
<keyword evidence="2" id="KW-1133">Transmembrane helix</keyword>
<keyword evidence="7" id="KW-1185">Reference proteome</keyword>
<feature type="transmembrane region" description="Helical" evidence="2">
    <location>
        <begin position="6"/>
        <end position="27"/>
    </location>
</feature>
<protein>
    <recommendedName>
        <fullName evidence="3">FMN-binding domain-containing protein</fullName>
    </recommendedName>
</protein>
<dbReference type="Gene3D" id="3.90.1010.20">
    <property type="match status" value="1"/>
</dbReference>
<dbReference type="GO" id="GO:0016020">
    <property type="term" value="C:membrane"/>
    <property type="evidence" value="ECO:0007669"/>
    <property type="project" value="InterPro"/>
</dbReference>
<reference evidence="6 7" key="1">
    <citation type="submission" date="2015-12" db="EMBL/GenBank/DDBJ databases">
        <authorList>
            <person name="Andreevskaya M."/>
        </authorList>
    </citation>
    <scope>NUCLEOTIDE SEQUENCE [LARGE SCALE GENOMIC DNA]</scope>
    <source>
        <strain evidence="4 7">KSL4-2</strain>
        <strain evidence="5 6">PL111</strain>
    </source>
</reference>
<proteinExistence type="predicted"/>
<feature type="region of interest" description="Disordered" evidence="1">
    <location>
        <begin position="47"/>
        <end position="67"/>
    </location>
</feature>
<accession>A0AAN2QX30</accession>
<keyword evidence="2" id="KW-0812">Transmembrane</keyword>
<organism evidence="5 6">
    <name type="scientific">Leuconostoc inhae</name>
    <dbReference type="NCBI Taxonomy" id="178001"/>
    <lineage>
        <taxon>Bacteria</taxon>
        <taxon>Bacillati</taxon>
        <taxon>Bacillota</taxon>
        <taxon>Bacilli</taxon>
        <taxon>Lactobacillales</taxon>
        <taxon>Lactobacillaceae</taxon>
        <taxon>Leuconostoc</taxon>
    </lineage>
</organism>
<evidence type="ECO:0000313" key="5">
    <source>
        <dbReference type="EMBL" id="CUW19206.1"/>
    </source>
</evidence>
<dbReference type="RefSeq" id="WP_089896126.1">
    <property type="nucleotide sequence ID" value="NZ_FBTB01000005.1"/>
</dbReference>
<name>A0AAN2QX30_9LACO</name>
<dbReference type="Proteomes" id="UP000198868">
    <property type="component" value="Unassembled WGS sequence"/>
</dbReference>
<evidence type="ECO:0000259" key="3">
    <source>
        <dbReference type="SMART" id="SM00900"/>
    </source>
</evidence>
<keyword evidence="2" id="KW-0472">Membrane</keyword>
<evidence type="ECO:0000256" key="1">
    <source>
        <dbReference type="SAM" id="MobiDB-lite"/>
    </source>
</evidence>
<dbReference type="EMBL" id="FBTU01000026">
    <property type="protein sequence ID" value="CUW19206.1"/>
    <property type="molecule type" value="Genomic_DNA"/>
</dbReference>
<sequence>MIKKVISAIITLAVGIAVIIDGCIMLFKNSSSSNNLIKSSTSKSNSTRVVSSVNNSSSKKTLKDGTYTGKSTKTEWGDVQVVMTVSSGKITVINVVKHPTEGKSAQINANAIPIYKREALAAQNSQINQVSGATETYKGFTGSLQNAIIKAKNSK</sequence>
<comment type="caution">
    <text evidence="5">The sequence shown here is derived from an EMBL/GenBank/DDBJ whole genome shotgun (WGS) entry which is preliminary data.</text>
</comment>
<dbReference type="GO" id="GO:0010181">
    <property type="term" value="F:FMN binding"/>
    <property type="evidence" value="ECO:0007669"/>
    <property type="project" value="InterPro"/>
</dbReference>
<feature type="domain" description="FMN-binding" evidence="3">
    <location>
        <begin position="74"/>
        <end position="151"/>
    </location>
</feature>
<dbReference type="EMBL" id="FBTB01000005">
    <property type="protein sequence ID" value="CUW05284.1"/>
    <property type="molecule type" value="Genomic_DNA"/>
</dbReference>
<dbReference type="InterPro" id="IPR007329">
    <property type="entry name" value="FMN-bd"/>
</dbReference>
<dbReference type="Pfam" id="PF04205">
    <property type="entry name" value="FMN_bind"/>
    <property type="match status" value="1"/>
</dbReference>
<evidence type="ECO:0000256" key="2">
    <source>
        <dbReference type="SAM" id="Phobius"/>
    </source>
</evidence>
<evidence type="ECO:0000313" key="4">
    <source>
        <dbReference type="EMBL" id="CUW05284.1"/>
    </source>
</evidence>
<gene>
    <name evidence="4" type="ORF">KSL4_0099</name>
    <name evidence="5" type="ORF">PL111_1030</name>
</gene>
<evidence type="ECO:0000313" key="7">
    <source>
        <dbReference type="Proteomes" id="UP000199047"/>
    </source>
</evidence>
<feature type="compositionally biased region" description="Low complexity" evidence="1">
    <location>
        <begin position="47"/>
        <end position="59"/>
    </location>
</feature>
<dbReference type="SMART" id="SM00900">
    <property type="entry name" value="FMN_bind"/>
    <property type="match status" value="1"/>
</dbReference>